<feature type="non-terminal residue" evidence="2">
    <location>
        <position position="160"/>
    </location>
</feature>
<dbReference type="OrthoDB" id="5791247at2759"/>
<comment type="caution">
    <text evidence="2">The sequence shown here is derived from an EMBL/GenBank/DDBJ whole genome shotgun (WGS) entry which is preliminary data.</text>
</comment>
<evidence type="ECO:0000256" key="1">
    <source>
        <dbReference type="SAM" id="MobiDB-lite"/>
    </source>
</evidence>
<feature type="region of interest" description="Disordered" evidence="1">
    <location>
        <begin position="65"/>
        <end position="160"/>
    </location>
</feature>
<gene>
    <name evidence="2" type="ORF">ANCCAN_30089</name>
</gene>
<keyword evidence="3" id="KW-1185">Reference proteome</keyword>
<feature type="compositionally biased region" description="Basic and acidic residues" evidence="1">
    <location>
        <begin position="24"/>
        <end position="34"/>
    </location>
</feature>
<evidence type="ECO:0000313" key="2">
    <source>
        <dbReference type="EMBL" id="RCN24220.1"/>
    </source>
</evidence>
<proteinExistence type="predicted"/>
<dbReference type="EMBL" id="JOJR01022079">
    <property type="protein sequence ID" value="RCN24220.1"/>
    <property type="molecule type" value="Genomic_DNA"/>
</dbReference>
<accession>A0A368EZQ5</accession>
<feature type="compositionally biased region" description="Basic and acidic residues" evidence="1">
    <location>
        <begin position="132"/>
        <end position="141"/>
    </location>
</feature>
<dbReference type="Proteomes" id="UP000252519">
    <property type="component" value="Unassembled WGS sequence"/>
</dbReference>
<dbReference type="AlphaFoldDB" id="A0A368EZQ5"/>
<feature type="compositionally biased region" description="Basic and acidic residues" evidence="1">
    <location>
        <begin position="93"/>
        <end position="103"/>
    </location>
</feature>
<name>A0A368EZQ5_ANCCA</name>
<sequence length="160" mass="17821">MGVAKRTPEAIEEKLKNEVKRVQKHLRTEKEKHRGTGGGEGPQVPKLPSYLDPLVDVLAEKHLEHGVPGIEDTPPERGLDLSEESPEYAPVFELERKPTKSELRALLTPSTRRGVEQPVTESQDTPSTSRVHQKEQLRSEDDGSTIEALHTPSPEVEVVK</sequence>
<reference evidence="2 3" key="1">
    <citation type="submission" date="2014-10" db="EMBL/GenBank/DDBJ databases">
        <title>Draft genome of the hookworm Ancylostoma caninum.</title>
        <authorList>
            <person name="Mitreva M."/>
        </authorList>
    </citation>
    <scope>NUCLEOTIDE SEQUENCE [LARGE SCALE GENOMIC DNA]</scope>
    <source>
        <strain evidence="2 3">Baltimore</strain>
    </source>
</reference>
<feature type="compositionally biased region" description="Polar residues" evidence="1">
    <location>
        <begin position="119"/>
        <end position="130"/>
    </location>
</feature>
<organism evidence="2 3">
    <name type="scientific">Ancylostoma caninum</name>
    <name type="common">Dog hookworm</name>
    <dbReference type="NCBI Taxonomy" id="29170"/>
    <lineage>
        <taxon>Eukaryota</taxon>
        <taxon>Metazoa</taxon>
        <taxon>Ecdysozoa</taxon>
        <taxon>Nematoda</taxon>
        <taxon>Chromadorea</taxon>
        <taxon>Rhabditida</taxon>
        <taxon>Rhabditina</taxon>
        <taxon>Rhabditomorpha</taxon>
        <taxon>Strongyloidea</taxon>
        <taxon>Ancylostomatidae</taxon>
        <taxon>Ancylostomatinae</taxon>
        <taxon>Ancylostoma</taxon>
    </lineage>
</organism>
<protein>
    <submittedName>
        <fullName evidence="2">Uncharacterized protein</fullName>
    </submittedName>
</protein>
<feature type="region of interest" description="Disordered" evidence="1">
    <location>
        <begin position="24"/>
        <end position="49"/>
    </location>
</feature>
<evidence type="ECO:0000313" key="3">
    <source>
        <dbReference type="Proteomes" id="UP000252519"/>
    </source>
</evidence>